<name>A0A7K2IV91_9ACTN</name>
<feature type="transmembrane region" description="Helical" evidence="1">
    <location>
        <begin position="34"/>
        <end position="57"/>
    </location>
</feature>
<dbReference type="EMBL" id="WWHY01000001">
    <property type="protein sequence ID" value="MYR33767.1"/>
    <property type="molecule type" value="Genomic_DNA"/>
</dbReference>
<accession>A0A7K2IV91</accession>
<evidence type="ECO:0000256" key="1">
    <source>
        <dbReference type="SAM" id="Phobius"/>
    </source>
</evidence>
<sequence length="140" mass="15100">MRRSRSRLLVAAAGAFSLGGCGVGFLVHRGLLGLVPAVQLSACVAVLAATLLVVFLLRRTDRQVRRLRSGLDRQVRDISEIAGENRAELIGRADELVVLMGRVEERLKREATPCSCGASAGRMVVEIETERSGDGSRVML</sequence>
<reference evidence="2 3" key="1">
    <citation type="journal article" date="2019" name="Nat. Commun.">
        <title>The antimicrobial potential of Streptomyces from insect microbiomes.</title>
        <authorList>
            <person name="Chevrette M.G."/>
            <person name="Carlson C.M."/>
            <person name="Ortega H.E."/>
            <person name="Thomas C."/>
            <person name="Ananiev G.E."/>
            <person name="Barns K.J."/>
            <person name="Book A.J."/>
            <person name="Cagnazzo J."/>
            <person name="Carlos C."/>
            <person name="Flanigan W."/>
            <person name="Grubbs K.J."/>
            <person name="Horn H.A."/>
            <person name="Hoffmann F.M."/>
            <person name="Klassen J.L."/>
            <person name="Knack J.J."/>
            <person name="Lewin G.R."/>
            <person name="McDonald B.R."/>
            <person name="Muller L."/>
            <person name="Melo W.G.P."/>
            <person name="Pinto-Tomas A.A."/>
            <person name="Schmitz A."/>
            <person name="Wendt-Pienkowski E."/>
            <person name="Wildman S."/>
            <person name="Zhao M."/>
            <person name="Zhang F."/>
            <person name="Bugni T.S."/>
            <person name="Andes D.R."/>
            <person name="Pupo M.T."/>
            <person name="Currie C.R."/>
        </authorList>
    </citation>
    <scope>NUCLEOTIDE SEQUENCE [LARGE SCALE GENOMIC DNA]</scope>
    <source>
        <strain evidence="2 3">SID5840</strain>
    </source>
</reference>
<keyword evidence="1" id="KW-0812">Transmembrane</keyword>
<keyword evidence="1" id="KW-0472">Membrane</keyword>
<dbReference type="Proteomes" id="UP000467124">
    <property type="component" value="Unassembled WGS sequence"/>
</dbReference>
<evidence type="ECO:0008006" key="4">
    <source>
        <dbReference type="Google" id="ProtNLM"/>
    </source>
</evidence>
<comment type="caution">
    <text evidence="2">The sequence shown here is derived from an EMBL/GenBank/DDBJ whole genome shotgun (WGS) entry which is preliminary data.</text>
</comment>
<dbReference type="PROSITE" id="PS51257">
    <property type="entry name" value="PROKAR_LIPOPROTEIN"/>
    <property type="match status" value="1"/>
</dbReference>
<evidence type="ECO:0000313" key="3">
    <source>
        <dbReference type="Proteomes" id="UP000467124"/>
    </source>
</evidence>
<gene>
    <name evidence="2" type="ORF">GTW20_16245</name>
</gene>
<dbReference type="GeneID" id="91391368"/>
<keyword evidence="1" id="KW-1133">Transmembrane helix</keyword>
<protein>
    <recommendedName>
        <fullName evidence="4">Lipoprotein</fullName>
    </recommendedName>
</protein>
<evidence type="ECO:0000313" key="2">
    <source>
        <dbReference type="EMBL" id="MYR33767.1"/>
    </source>
</evidence>
<organism evidence="2 3">
    <name type="scientific">Nocardiopsis alba</name>
    <dbReference type="NCBI Taxonomy" id="53437"/>
    <lineage>
        <taxon>Bacteria</taxon>
        <taxon>Bacillati</taxon>
        <taxon>Actinomycetota</taxon>
        <taxon>Actinomycetes</taxon>
        <taxon>Streptosporangiales</taxon>
        <taxon>Nocardiopsidaceae</taxon>
        <taxon>Nocardiopsis</taxon>
    </lineage>
</organism>
<dbReference type="AlphaFoldDB" id="A0A7K2IV91"/>
<proteinExistence type="predicted"/>
<dbReference type="RefSeq" id="WP_042282910.1">
    <property type="nucleotide sequence ID" value="NZ_BAZE01000004.1"/>
</dbReference>